<evidence type="ECO:0000313" key="2">
    <source>
        <dbReference type="Proteomes" id="UP000317650"/>
    </source>
</evidence>
<reference evidence="1 2" key="1">
    <citation type="journal article" date="2019" name="Nat. Plants">
        <title>Genome sequencing of Musa balbisiana reveals subgenome evolution and function divergence in polyploid bananas.</title>
        <authorList>
            <person name="Yao X."/>
        </authorList>
    </citation>
    <scope>NUCLEOTIDE SEQUENCE [LARGE SCALE GENOMIC DNA]</scope>
    <source>
        <strain evidence="2">cv. DH-PKW</strain>
        <tissue evidence="1">Leaves</tissue>
    </source>
</reference>
<gene>
    <name evidence="1" type="ORF">C4D60_Mb06t26320</name>
</gene>
<dbReference type="Proteomes" id="UP000317650">
    <property type="component" value="Chromosome 6"/>
</dbReference>
<name>A0A4V6T451_MUSBA</name>
<comment type="caution">
    <text evidence="1">The sequence shown here is derived from an EMBL/GenBank/DDBJ whole genome shotgun (WGS) entry which is preliminary data.</text>
</comment>
<accession>A0A4V6T451</accession>
<dbReference type="AlphaFoldDB" id="A0A4V6T451"/>
<keyword evidence="2" id="KW-1185">Reference proteome</keyword>
<organism evidence="1 2">
    <name type="scientific">Musa balbisiana</name>
    <name type="common">Banana</name>
    <dbReference type="NCBI Taxonomy" id="52838"/>
    <lineage>
        <taxon>Eukaryota</taxon>
        <taxon>Viridiplantae</taxon>
        <taxon>Streptophyta</taxon>
        <taxon>Embryophyta</taxon>
        <taxon>Tracheophyta</taxon>
        <taxon>Spermatophyta</taxon>
        <taxon>Magnoliopsida</taxon>
        <taxon>Liliopsida</taxon>
        <taxon>Zingiberales</taxon>
        <taxon>Musaceae</taxon>
        <taxon>Musa</taxon>
    </lineage>
</organism>
<evidence type="ECO:0000313" key="1">
    <source>
        <dbReference type="EMBL" id="THU50996.1"/>
    </source>
</evidence>
<sequence>MRIRRGSFGTSVEHAGNDEAKRLPLRLCVSRIAWYLNARSGRIGNREWRLWDAEPPTFLFSPGPIPLPSSRRGWCGVLPPRLGSIVQEERCV</sequence>
<protein>
    <submittedName>
        <fullName evidence="1">Uncharacterized protein</fullName>
    </submittedName>
</protein>
<dbReference type="EMBL" id="PYDT01000009">
    <property type="protein sequence ID" value="THU50996.1"/>
    <property type="molecule type" value="Genomic_DNA"/>
</dbReference>
<proteinExistence type="predicted"/>